<dbReference type="InterPro" id="IPR050327">
    <property type="entry name" value="Proton-linked_MCT"/>
</dbReference>
<dbReference type="Proteomes" id="UP000325395">
    <property type="component" value="Unassembled WGS sequence"/>
</dbReference>
<accession>A0ABQ6WU00</accession>
<comment type="subcellular location">
    <subcellularLocation>
        <location evidence="1">Membrane</location>
        <topology evidence="1">Multi-pass membrane protein</topology>
    </subcellularLocation>
</comment>
<feature type="transmembrane region" description="Helical" evidence="3">
    <location>
        <begin position="89"/>
        <end position="109"/>
    </location>
</feature>
<dbReference type="InterPro" id="IPR036259">
    <property type="entry name" value="MFS_trans_sf"/>
</dbReference>
<keyword evidence="3" id="KW-0812">Transmembrane</keyword>
<feature type="transmembrane region" description="Helical" evidence="3">
    <location>
        <begin position="179"/>
        <end position="198"/>
    </location>
</feature>
<protein>
    <submittedName>
        <fullName evidence="4">Major facilitator superfamily domain-containing protein</fullName>
    </submittedName>
</protein>
<sequence length="453" mass="48500">MHDTAHNPHHGPQPEVAVRADNEFLTISRHPKDSETPQDDSHPIHEGGYGWVCVVCTFLMNAHTWGINSAYGVFLSYYLSSDVFPGTTALEYAFVGGLSISCATLVSPLATYLDRRISTQLVLSIGTVLETLSLITTSFVTKNWQLFLSQGVCFGLGMGFCFCGSVGIVSHWFTKRRSLVNGITAAGSGTGGLIYSLAVGHMIPTVGFPWAMRILGIISFAINLACANLLRVPSFSRSNMRQTPIFSMTLLRRPDYLTFLLWAFLSALGYIALLFSLSSYAVAVGFTHDQASLASALLNLGQAIGRPSVGLLSDYLGRINVASGASTLAGIMCLVVWVFAESLVVLYFFAIAVGLFAGTLFAAAAPLAAEVVGIEDLSAALGILWLVICPPTAVAEAIAVQLRDSEATPKPYLRVQLFTGIMYLGAGGCLFMLRVLMYGYGSKSRGGNEKGAR</sequence>
<keyword evidence="3" id="KW-0472">Membrane</keyword>
<dbReference type="Gene3D" id="1.20.1250.20">
    <property type="entry name" value="MFS general substrate transporter like domains"/>
    <property type="match status" value="2"/>
</dbReference>
<keyword evidence="5" id="KW-1185">Reference proteome</keyword>
<dbReference type="EMBL" id="ML735707">
    <property type="protein sequence ID" value="KAE8420585.1"/>
    <property type="molecule type" value="Genomic_DNA"/>
</dbReference>
<keyword evidence="3" id="KW-1133">Transmembrane helix</keyword>
<feature type="transmembrane region" description="Helical" evidence="3">
    <location>
        <begin position="147"/>
        <end position="172"/>
    </location>
</feature>
<comment type="similarity">
    <text evidence="2">Belongs to the major facilitator superfamily. Monocarboxylate porter (TC 2.A.1.13) family.</text>
</comment>
<feature type="transmembrane region" description="Helical" evidence="3">
    <location>
        <begin position="210"/>
        <end position="230"/>
    </location>
</feature>
<evidence type="ECO:0000256" key="1">
    <source>
        <dbReference type="ARBA" id="ARBA00004141"/>
    </source>
</evidence>
<dbReference type="CDD" id="cd17352">
    <property type="entry name" value="MFS_MCT_SLC16"/>
    <property type="match status" value="1"/>
</dbReference>
<dbReference type="PANTHER" id="PTHR11360:SF315">
    <property type="entry name" value="TRANSPORTER MCH2-RELATED"/>
    <property type="match status" value="1"/>
</dbReference>
<feature type="transmembrane region" description="Helical" evidence="3">
    <location>
        <begin position="121"/>
        <end position="141"/>
    </location>
</feature>
<dbReference type="Pfam" id="PF07690">
    <property type="entry name" value="MFS_1"/>
    <property type="match status" value="1"/>
</dbReference>
<reference evidence="4 5" key="1">
    <citation type="submission" date="2019-04" db="EMBL/GenBank/DDBJ databases">
        <authorList>
            <consortium name="DOE Joint Genome Institute"/>
            <person name="Mondo S."/>
            <person name="Kjaerbolling I."/>
            <person name="Vesth T."/>
            <person name="Frisvad J.C."/>
            <person name="Nybo J.L."/>
            <person name="Theobald S."/>
            <person name="Kildgaard S."/>
            <person name="Isbrandt T."/>
            <person name="Kuo A."/>
            <person name="Sato A."/>
            <person name="Lyhne E.K."/>
            <person name="Kogle M.E."/>
            <person name="Wiebenga A."/>
            <person name="Kun R.S."/>
            <person name="Lubbers R.J."/>
            <person name="Makela M.R."/>
            <person name="Barry K."/>
            <person name="Chovatia M."/>
            <person name="Clum A."/>
            <person name="Daum C."/>
            <person name="Haridas S."/>
            <person name="He G."/>
            <person name="LaButti K."/>
            <person name="Lipzen A."/>
            <person name="Riley R."/>
            <person name="Salamov A."/>
            <person name="Simmons B.A."/>
            <person name="Magnuson J.K."/>
            <person name="Henrissat B."/>
            <person name="Mortensen U.H."/>
            <person name="Larsen T.O."/>
            <person name="Devries R.P."/>
            <person name="Grigoriev I.V."/>
            <person name="Machida M."/>
            <person name="Baker S.E."/>
            <person name="Andersen M.R."/>
            <person name="Cantor M.N."/>
            <person name="Hua S.X."/>
        </authorList>
    </citation>
    <scope>NUCLEOTIDE SEQUENCE [LARGE SCALE GENOMIC DNA]</scope>
    <source>
        <strain evidence="4 5">CBS 117616</strain>
    </source>
</reference>
<evidence type="ECO:0000313" key="4">
    <source>
        <dbReference type="EMBL" id="KAE8420585.1"/>
    </source>
</evidence>
<proteinExistence type="inferred from homology"/>
<feature type="transmembrane region" description="Helical" evidence="3">
    <location>
        <begin position="420"/>
        <end position="440"/>
    </location>
</feature>
<evidence type="ECO:0000256" key="2">
    <source>
        <dbReference type="ARBA" id="ARBA00006727"/>
    </source>
</evidence>
<feature type="transmembrane region" description="Helical" evidence="3">
    <location>
        <begin position="379"/>
        <end position="400"/>
    </location>
</feature>
<dbReference type="InterPro" id="IPR011701">
    <property type="entry name" value="MFS"/>
</dbReference>
<feature type="transmembrane region" description="Helical" evidence="3">
    <location>
        <begin position="346"/>
        <end position="367"/>
    </location>
</feature>
<organism evidence="4 5">
    <name type="scientific">Aspergillus pseudocaelatus</name>
    <dbReference type="NCBI Taxonomy" id="1825620"/>
    <lineage>
        <taxon>Eukaryota</taxon>
        <taxon>Fungi</taxon>
        <taxon>Dikarya</taxon>
        <taxon>Ascomycota</taxon>
        <taxon>Pezizomycotina</taxon>
        <taxon>Eurotiomycetes</taxon>
        <taxon>Eurotiomycetidae</taxon>
        <taxon>Eurotiales</taxon>
        <taxon>Aspergillaceae</taxon>
        <taxon>Aspergillus</taxon>
        <taxon>Aspergillus subgen. Circumdati</taxon>
    </lineage>
</organism>
<dbReference type="PANTHER" id="PTHR11360">
    <property type="entry name" value="MONOCARBOXYLATE TRANSPORTER"/>
    <property type="match status" value="1"/>
</dbReference>
<evidence type="ECO:0000256" key="3">
    <source>
        <dbReference type="SAM" id="Phobius"/>
    </source>
</evidence>
<name>A0ABQ6WU00_9EURO</name>
<feature type="transmembrane region" description="Helical" evidence="3">
    <location>
        <begin position="321"/>
        <end position="340"/>
    </location>
</feature>
<evidence type="ECO:0000313" key="5">
    <source>
        <dbReference type="Proteomes" id="UP000325395"/>
    </source>
</evidence>
<dbReference type="SUPFAM" id="SSF103473">
    <property type="entry name" value="MFS general substrate transporter"/>
    <property type="match status" value="1"/>
</dbReference>
<feature type="transmembrane region" description="Helical" evidence="3">
    <location>
        <begin position="256"/>
        <end position="275"/>
    </location>
</feature>
<gene>
    <name evidence="4" type="ORF">BDV36DRAFT_306411</name>
</gene>